<name>A0A4R1KX02_9FLAO</name>
<dbReference type="Proteomes" id="UP000295714">
    <property type="component" value="Unassembled WGS sequence"/>
</dbReference>
<keyword evidence="3" id="KW-1185">Reference proteome</keyword>
<reference evidence="2 3" key="1">
    <citation type="journal article" date="2015" name="Stand. Genomic Sci.">
        <title>Genomic Encyclopedia of Bacterial and Archaeal Type Strains, Phase III: the genomes of soil and plant-associated and newly described type strains.</title>
        <authorList>
            <person name="Whitman W.B."/>
            <person name="Woyke T."/>
            <person name="Klenk H.P."/>
            <person name="Zhou Y."/>
            <person name="Lilburn T.G."/>
            <person name="Beck B.J."/>
            <person name="De Vos P."/>
            <person name="Vandamme P."/>
            <person name="Eisen J.A."/>
            <person name="Garrity G."/>
            <person name="Hugenholtz P."/>
            <person name="Kyrpides N.C."/>
        </authorList>
    </citation>
    <scope>NUCLEOTIDE SEQUENCE [LARGE SCALE GENOMIC DNA]</scope>
    <source>
        <strain evidence="2 3">CECT 8445</strain>
    </source>
</reference>
<organism evidence="2 3">
    <name type="scientific">Winogradskyella wandonensis</name>
    <dbReference type="NCBI Taxonomy" id="1442586"/>
    <lineage>
        <taxon>Bacteria</taxon>
        <taxon>Pseudomonadati</taxon>
        <taxon>Bacteroidota</taxon>
        <taxon>Flavobacteriia</taxon>
        <taxon>Flavobacteriales</taxon>
        <taxon>Flavobacteriaceae</taxon>
        <taxon>Winogradskyella</taxon>
    </lineage>
</organism>
<keyword evidence="1" id="KW-0472">Membrane</keyword>
<gene>
    <name evidence="2" type="ORF">DFQ05_0706</name>
</gene>
<keyword evidence="1" id="KW-0812">Transmembrane</keyword>
<dbReference type="AlphaFoldDB" id="A0A4R1KX02"/>
<sequence>MGYMGFGLQKWIYSMRPRKPFSMNRKGSFTVLPKYQWEFKLQYSHTKQNYIIRFSIVILGFFILIKMFNQWRIYEHNLSYELIEIRKSQDDSAFNFLINSGKRRFDNGNSLGAYSEFKLAYAIYPDNQEVKELLKGTAIITCYNYGKHCEEVNVD</sequence>
<evidence type="ECO:0000313" key="2">
    <source>
        <dbReference type="EMBL" id="TCK69187.1"/>
    </source>
</evidence>
<evidence type="ECO:0000256" key="1">
    <source>
        <dbReference type="SAM" id="Phobius"/>
    </source>
</evidence>
<dbReference type="EMBL" id="SMGI01000001">
    <property type="protein sequence ID" value="TCK69187.1"/>
    <property type="molecule type" value="Genomic_DNA"/>
</dbReference>
<keyword evidence="1" id="KW-1133">Transmembrane helix</keyword>
<feature type="transmembrane region" description="Helical" evidence="1">
    <location>
        <begin position="50"/>
        <end position="68"/>
    </location>
</feature>
<comment type="caution">
    <text evidence="2">The sequence shown here is derived from an EMBL/GenBank/DDBJ whole genome shotgun (WGS) entry which is preliminary data.</text>
</comment>
<proteinExistence type="predicted"/>
<evidence type="ECO:0000313" key="3">
    <source>
        <dbReference type="Proteomes" id="UP000295714"/>
    </source>
</evidence>
<protein>
    <submittedName>
        <fullName evidence="2">Uncharacterized protein</fullName>
    </submittedName>
</protein>
<accession>A0A4R1KX02</accession>